<keyword evidence="13" id="KW-1185">Reference proteome</keyword>
<reference evidence="12 13" key="1">
    <citation type="submission" date="2021-10" db="EMBL/GenBank/DDBJ databases">
        <title>Anaerobic single-cell dispensing facilitates the cultivation of human gut bacteria.</title>
        <authorList>
            <person name="Afrizal A."/>
        </authorList>
    </citation>
    <scope>NUCLEOTIDE SEQUENCE [LARGE SCALE GENOMIC DNA]</scope>
    <source>
        <strain evidence="12 13">CLA-AA-H244</strain>
    </source>
</reference>
<evidence type="ECO:0000259" key="10">
    <source>
        <dbReference type="PROSITE" id="PS50893"/>
    </source>
</evidence>
<evidence type="ECO:0000313" key="13">
    <source>
        <dbReference type="Proteomes" id="UP001199355"/>
    </source>
</evidence>
<evidence type="ECO:0000256" key="7">
    <source>
        <dbReference type="ARBA" id="ARBA00022989"/>
    </source>
</evidence>
<dbReference type="SUPFAM" id="SSF90123">
    <property type="entry name" value="ABC transporter transmembrane region"/>
    <property type="match status" value="1"/>
</dbReference>
<feature type="transmembrane region" description="Helical" evidence="9">
    <location>
        <begin position="179"/>
        <end position="197"/>
    </location>
</feature>
<feature type="transmembrane region" description="Helical" evidence="9">
    <location>
        <begin position="75"/>
        <end position="96"/>
    </location>
</feature>
<keyword evidence="5" id="KW-0547">Nucleotide-binding</keyword>
<dbReference type="FunFam" id="3.40.50.300:FF:000854">
    <property type="entry name" value="Multidrug ABC transporter ATP-binding protein"/>
    <property type="match status" value="1"/>
</dbReference>
<dbReference type="PANTHER" id="PTHR24221">
    <property type="entry name" value="ATP-BINDING CASSETTE SUB-FAMILY B"/>
    <property type="match status" value="1"/>
</dbReference>
<dbReference type="GO" id="GO:0005886">
    <property type="term" value="C:plasma membrane"/>
    <property type="evidence" value="ECO:0007669"/>
    <property type="project" value="UniProtKB-SubCell"/>
</dbReference>
<dbReference type="RefSeq" id="WP_308727679.1">
    <property type="nucleotide sequence ID" value="NZ_JAJEQF010000003.1"/>
</dbReference>
<accession>A0AAE3ATM2</accession>
<proteinExistence type="predicted"/>
<dbReference type="Proteomes" id="UP001199355">
    <property type="component" value="Unassembled WGS sequence"/>
</dbReference>
<gene>
    <name evidence="12" type="ORF">LKD45_02605</name>
</gene>
<feature type="domain" description="ABC transmembrane type-1" evidence="11">
    <location>
        <begin position="21"/>
        <end position="321"/>
    </location>
</feature>
<dbReference type="EMBL" id="JAJEQF010000003">
    <property type="protein sequence ID" value="MCC2166601.1"/>
    <property type="molecule type" value="Genomic_DNA"/>
</dbReference>
<dbReference type="PROSITE" id="PS00211">
    <property type="entry name" value="ABC_TRANSPORTER_1"/>
    <property type="match status" value="1"/>
</dbReference>
<dbReference type="SUPFAM" id="SSF52540">
    <property type="entry name" value="P-loop containing nucleoside triphosphate hydrolases"/>
    <property type="match status" value="1"/>
</dbReference>
<keyword evidence="3" id="KW-1003">Cell membrane</keyword>
<evidence type="ECO:0000259" key="11">
    <source>
        <dbReference type="PROSITE" id="PS50929"/>
    </source>
</evidence>
<dbReference type="Gene3D" id="3.40.50.300">
    <property type="entry name" value="P-loop containing nucleotide triphosphate hydrolases"/>
    <property type="match status" value="1"/>
</dbReference>
<evidence type="ECO:0000256" key="8">
    <source>
        <dbReference type="ARBA" id="ARBA00023136"/>
    </source>
</evidence>
<dbReference type="InterPro" id="IPR003593">
    <property type="entry name" value="AAA+_ATPase"/>
</dbReference>
<sequence length="586" mass="66309">MVQILQKLLHILNKDQKRKVAGLGVMIFIGALMEMIGVGLIMPVVEGVMAPDQLLNKWYIQILERWIHFDTPNQWLLFLIGVIIAVYFIKNGYLLLQTYVQSRFVNTNQSNTISYMLEEYLNRPYEFYLNADIPTIFRTIDGDVPKVFTTLMEYIQLATELMVSAVLCVTLLVTNPTMTIFIVVVMGGTTVVILKILKPTLNRLGRTSQRLQSQMGKWRLQSIYGIKDVKILNKEHYFASSFGKYSQENAKLTTEYAVLNNMPRLLLETLSICGILGYLAICILNSADMTELVPQISAFAVAAMRLMPSVNRINTHMSNIAFYEPSVNYVYENVDFTSYRLHGKYEKDYDPHTPPMELKKEIRMEDVSYTYPESDKVILDHAQMLVPVGKSVGVMGPSGAGKSTAIDILMGLLQVQGGEILCDGRNIFENYPSWLSHIGYIPQTIYLTDDSIRENIAFGVAKEDIDDERVWHVLEEAQLKDFVKELPGMLDMEIGERGVRLSGGQRQRLGIARALYHNPEILVFDEATSALDTDTETAIMEAIESFHGKKTLVIIAHRLRTIAGCDMIYKVDNGKIVETTLAAEEH</sequence>
<evidence type="ECO:0000256" key="1">
    <source>
        <dbReference type="ARBA" id="ARBA00004651"/>
    </source>
</evidence>
<dbReference type="PROSITE" id="PS50929">
    <property type="entry name" value="ABC_TM1F"/>
    <property type="match status" value="1"/>
</dbReference>
<dbReference type="InterPro" id="IPR039421">
    <property type="entry name" value="Type_1_exporter"/>
</dbReference>
<dbReference type="GO" id="GO:0005524">
    <property type="term" value="F:ATP binding"/>
    <property type="evidence" value="ECO:0007669"/>
    <property type="project" value="UniProtKB-KW"/>
</dbReference>
<evidence type="ECO:0000313" key="12">
    <source>
        <dbReference type="EMBL" id="MCC2166601.1"/>
    </source>
</evidence>
<feature type="domain" description="ABC transporter" evidence="10">
    <location>
        <begin position="362"/>
        <end position="586"/>
    </location>
</feature>
<comment type="subcellular location">
    <subcellularLocation>
        <location evidence="1">Cell membrane</location>
        <topology evidence="1">Multi-pass membrane protein</topology>
    </subcellularLocation>
</comment>
<evidence type="ECO:0000256" key="6">
    <source>
        <dbReference type="ARBA" id="ARBA00022840"/>
    </source>
</evidence>
<dbReference type="GO" id="GO:0016887">
    <property type="term" value="F:ATP hydrolysis activity"/>
    <property type="evidence" value="ECO:0007669"/>
    <property type="project" value="InterPro"/>
</dbReference>
<dbReference type="InterPro" id="IPR003439">
    <property type="entry name" value="ABC_transporter-like_ATP-bd"/>
</dbReference>
<dbReference type="PANTHER" id="PTHR24221:SF632">
    <property type="entry name" value="ATP-DEPENDENT LIPID A-CORE FLIPPASE"/>
    <property type="match status" value="1"/>
</dbReference>
<dbReference type="AlphaFoldDB" id="A0AAE3ATM2"/>
<dbReference type="GO" id="GO:0140359">
    <property type="term" value="F:ABC-type transporter activity"/>
    <property type="evidence" value="ECO:0007669"/>
    <property type="project" value="InterPro"/>
</dbReference>
<comment type="caution">
    <text evidence="12">The sequence shown here is derived from an EMBL/GenBank/DDBJ whole genome shotgun (WGS) entry which is preliminary data.</text>
</comment>
<keyword evidence="8 9" id="KW-0472">Membrane</keyword>
<keyword evidence="4 9" id="KW-0812">Transmembrane</keyword>
<protein>
    <submittedName>
        <fullName evidence="12">ABC transporter ATP-binding protein/permease</fullName>
    </submittedName>
</protein>
<evidence type="ECO:0000256" key="9">
    <source>
        <dbReference type="SAM" id="Phobius"/>
    </source>
</evidence>
<dbReference type="GO" id="GO:0034040">
    <property type="term" value="F:ATPase-coupled lipid transmembrane transporter activity"/>
    <property type="evidence" value="ECO:0007669"/>
    <property type="project" value="TreeGrafter"/>
</dbReference>
<dbReference type="InterPro" id="IPR017871">
    <property type="entry name" value="ABC_transporter-like_CS"/>
</dbReference>
<dbReference type="Gene3D" id="1.20.1560.10">
    <property type="entry name" value="ABC transporter type 1, transmembrane domain"/>
    <property type="match status" value="1"/>
</dbReference>
<evidence type="ECO:0000256" key="3">
    <source>
        <dbReference type="ARBA" id="ARBA00022475"/>
    </source>
</evidence>
<name>A0AAE3ATM2_9FIRM</name>
<evidence type="ECO:0000256" key="5">
    <source>
        <dbReference type="ARBA" id="ARBA00022741"/>
    </source>
</evidence>
<evidence type="ECO:0000256" key="4">
    <source>
        <dbReference type="ARBA" id="ARBA00022692"/>
    </source>
</evidence>
<keyword evidence="6 12" id="KW-0067">ATP-binding</keyword>
<dbReference type="InterPro" id="IPR011527">
    <property type="entry name" value="ABC1_TM_dom"/>
</dbReference>
<keyword evidence="2" id="KW-0813">Transport</keyword>
<organism evidence="12 13">
    <name type="scientific">Gallintestinimicrobium propionicum</name>
    <dbReference type="NCBI Taxonomy" id="2981770"/>
    <lineage>
        <taxon>Bacteria</taxon>
        <taxon>Bacillati</taxon>
        <taxon>Bacillota</taxon>
        <taxon>Clostridia</taxon>
        <taxon>Lachnospirales</taxon>
        <taxon>Lachnospiraceae</taxon>
        <taxon>Gallintestinimicrobium</taxon>
    </lineage>
</organism>
<feature type="transmembrane region" description="Helical" evidence="9">
    <location>
        <begin position="20"/>
        <end position="45"/>
    </location>
</feature>
<dbReference type="PROSITE" id="PS50893">
    <property type="entry name" value="ABC_TRANSPORTER_2"/>
    <property type="match status" value="1"/>
</dbReference>
<dbReference type="InterPro" id="IPR027417">
    <property type="entry name" value="P-loop_NTPase"/>
</dbReference>
<dbReference type="SMART" id="SM00382">
    <property type="entry name" value="AAA"/>
    <property type="match status" value="1"/>
</dbReference>
<keyword evidence="7 9" id="KW-1133">Transmembrane helix</keyword>
<dbReference type="Pfam" id="PF00005">
    <property type="entry name" value="ABC_tran"/>
    <property type="match status" value="1"/>
</dbReference>
<dbReference type="InterPro" id="IPR036640">
    <property type="entry name" value="ABC1_TM_sf"/>
</dbReference>
<dbReference type="Pfam" id="PF00664">
    <property type="entry name" value="ABC_membrane"/>
    <property type="match status" value="1"/>
</dbReference>
<evidence type="ECO:0000256" key="2">
    <source>
        <dbReference type="ARBA" id="ARBA00022448"/>
    </source>
</evidence>